<evidence type="ECO:0000313" key="1">
    <source>
        <dbReference type="EMBL" id="SPD04699.1"/>
    </source>
</evidence>
<sequence>MVRAVDSHNAVTKVLGEDLGLVVVGCDLVVVGCDWCWVGRGAWVWWVCGGLGEELDLGLGVVGCCDWVSGGLLRLGIVIGSAVEEEIWVLVAEVYGVDC</sequence>
<name>A0A2N9GZ94_FAGSY</name>
<organism evidence="1">
    <name type="scientific">Fagus sylvatica</name>
    <name type="common">Beechnut</name>
    <dbReference type="NCBI Taxonomy" id="28930"/>
    <lineage>
        <taxon>Eukaryota</taxon>
        <taxon>Viridiplantae</taxon>
        <taxon>Streptophyta</taxon>
        <taxon>Embryophyta</taxon>
        <taxon>Tracheophyta</taxon>
        <taxon>Spermatophyta</taxon>
        <taxon>Magnoliopsida</taxon>
        <taxon>eudicotyledons</taxon>
        <taxon>Gunneridae</taxon>
        <taxon>Pentapetalae</taxon>
        <taxon>rosids</taxon>
        <taxon>fabids</taxon>
        <taxon>Fagales</taxon>
        <taxon>Fagaceae</taxon>
        <taxon>Fagus</taxon>
    </lineage>
</organism>
<accession>A0A2N9GZ94</accession>
<proteinExistence type="predicted"/>
<gene>
    <name evidence="1" type="ORF">FSB_LOCUS32581</name>
</gene>
<dbReference type="EMBL" id="OIVN01002559">
    <property type="protein sequence ID" value="SPD04699.1"/>
    <property type="molecule type" value="Genomic_DNA"/>
</dbReference>
<reference evidence="1" key="1">
    <citation type="submission" date="2018-02" db="EMBL/GenBank/DDBJ databases">
        <authorList>
            <person name="Cohen D.B."/>
            <person name="Kent A.D."/>
        </authorList>
    </citation>
    <scope>NUCLEOTIDE SEQUENCE</scope>
</reference>
<dbReference type="AlphaFoldDB" id="A0A2N9GZ94"/>
<protein>
    <submittedName>
        <fullName evidence="1">Uncharacterized protein</fullName>
    </submittedName>
</protein>